<feature type="transmembrane region" description="Helical" evidence="1">
    <location>
        <begin position="401"/>
        <end position="420"/>
    </location>
</feature>
<dbReference type="EMBL" id="LR214940">
    <property type="protein sequence ID" value="VEU55170.1"/>
    <property type="molecule type" value="Genomic_DNA"/>
</dbReference>
<keyword evidence="1" id="KW-1133">Transmembrane helix</keyword>
<feature type="transmembrane region" description="Helical" evidence="1">
    <location>
        <begin position="475"/>
        <end position="499"/>
    </location>
</feature>
<gene>
    <name evidence="2" type="ORF">NCTC10112_00050</name>
</gene>
<feature type="transmembrane region" description="Helical" evidence="1">
    <location>
        <begin position="353"/>
        <end position="370"/>
    </location>
</feature>
<feature type="transmembrane region" description="Helical" evidence="1">
    <location>
        <begin position="723"/>
        <end position="741"/>
    </location>
</feature>
<feature type="transmembrane region" description="Helical" evidence="1">
    <location>
        <begin position="377"/>
        <end position="395"/>
    </location>
</feature>
<organism evidence="2 3">
    <name type="scientific">Metamycoplasma orale</name>
    <name type="common">Mycoplasma orale</name>
    <dbReference type="NCBI Taxonomy" id="2121"/>
    <lineage>
        <taxon>Bacteria</taxon>
        <taxon>Bacillati</taxon>
        <taxon>Mycoplasmatota</taxon>
        <taxon>Mycoplasmoidales</taxon>
        <taxon>Metamycoplasmataceae</taxon>
        <taxon>Metamycoplasma</taxon>
    </lineage>
</organism>
<feature type="transmembrane region" description="Helical" evidence="1">
    <location>
        <begin position="537"/>
        <end position="558"/>
    </location>
</feature>
<feature type="transmembrane region" description="Helical" evidence="1">
    <location>
        <begin position="672"/>
        <end position="690"/>
    </location>
</feature>
<name>A0A448ZV81_METOS</name>
<reference evidence="2 3" key="1">
    <citation type="submission" date="2019-01" db="EMBL/GenBank/DDBJ databases">
        <authorList>
            <consortium name="Pathogen Informatics"/>
        </authorList>
    </citation>
    <scope>NUCLEOTIDE SEQUENCE [LARGE SCALE GENOMIC DNA]</scope>
    <source>
        <strain evidence="2 3">NCTC10112</strain>
    </source>
</reference>
<dbReference type="KEGG" id="mob:NCTC10112_00050"/>
<dbReference type="Proteomes" id="UP000290482">
    <property type="component" value="Chromosome"/>
</dbReference>
<keyword evidence="3" id="KW-1185">Reference proteome</keyword>
<feature type="transmembrane region" description="Helical" evidence="1">
    <location>
        <begin position="697"/>
        <end position="717"/>
    </location>
</feature>
<feature type="transmembrane region" description="Helical" evidence="1">
    <location>
        <begin position="811"/>
        <end position="838"/>
    </location>
</feature>
<evidence type="ECO:0000256" key="1">
    <source>
        <dbReference type="SAM" id="Phobius"/>
    </source>
</evidence>
<evidence type="ECO:0000313" key="2">
    <source>
        <dbReference type="EMBL" id="VEU55170.1"/>
    </source>
</evidence>
<proteinExistence type="predicted"/>
<feature type="transmembrane region" description="Helical" evidence="1">
    <location>
        <begin position="449"/>
        <end position="469"/>
    </location>
</feature>
<evidence type="ECO:0000313" key="3">
    <source>
        <dbReference type="Proteomes" id="UP000290482"/>
    </source>
</evidence>
<sequence length="871" mass="99295">MKTGKLINTKLRWFINILLLVAMILTIIFGSIFYLKPKMQSSTSNVTSIKSVLKITETSNQNLDNKKLPKQQNILNTTKQYLEKANSLSSYDVSLSGKNLLEVIDYNGKTEAEKQKLVSSLVNKPYLTFTDQNGDPIFYRGRYQSLIEKDPNRKTFKDFIQGDPADFMPWLKESPADYHNSKGYSNRVSLNFTKEGWSEYIRWGNESYILYYYRGAAASNAYVWTNLKEFYETYKDEIDSKWGGNPVKFAYADGRIAPEEIKPKENEKDKKAYTLNPYLKSIASKYLISAAHPLAMVPSDSALSSYIYIYNENKNGYTDAELARMINYSMSPFELVQEYSYFVTTNKAVTNKYLVILAIMFSLFAVFLIIRYRFFGFLSLLSLLFFIFVLLTAIIALGIKITPIVAIAIIVSVIVAFDLIHNTLDSMKKAINEGSNASKAIAKARKTTLIPSLDVIFVLLVYSIFNIYINLSQNYAISLILFASSIISLAISIILNTLILRSWVKLEIFDNRIALVSWRNKSYQKAYNVNLMSKSKYFPIGFALFAIISIIVVLSIGFSNHSLISGINLNSELRGEYQYMLMSNKNSSIPFFDESNVNAIQEALKSSPDLKNAIISQVVLEKFSTNTNYAILIRSKTDIENTLVTFQGSLPILANSKLIANNIQPMSIGYDIATFAIIFFSSFALISIYVMIRYSWVATIILWIKALFVGILTFVILFTSYGLISYSLFDGLMLGTVFVIYDSIINFSKIKEELSKDLNTKNTIYSKEKLQLIFKEYIVNIFSRQLILVLSAAILLPICIIFMNLLNKSIILITSFSIISIALINFFMLPLIWCNILVQKYKMKEKRIKNNFWKNVGVEEQTFSHINDFSM</sequence>
<dbReference type="AlphaFoldDB" id="A0A448ZV81"/>
<accession>A0A448ZV81</accession>
<dbReference type="NCBIfam" id="NF046001">
    <property type="entry name" value="SecDF_plasm"/>
    <property type="match status" value="1"/>
</dbReference>
<feature type="transmembrane region" description="Helical" evidence="1">
    <location>
        <begin position="786"/>
        <end position="805"/>
    </location>
</feature>
<keyword evidence="1" id="KW-0812">Transmembrane</keyword>
<dbReference type="SUPFAM" id="SSF82866">
    <property type="entry name" value="Multidrug efflux transporter AcrB transmembrane domain"/>
    <property type="match status" value="1"/>
</dbReference>
<protein>
    <submittedName>
        <fullName evidence="2">Bifunctional preprotein translocase subunit SecD/SecF</fullName>
    </submittedName>
</protein>
<dbReference type="OrthoDB" id="9805019at2"/>
<feature type="transmembrane region" description="Helical" evidence="1">
    <location>
        <begin position="12"/>
        <end position="35"/>
    </location>
</feature>
<keyword evidence="1" id="KW-0472">Membrane</keyword>
<dbReference type="RefSeq" id="WP_022936140.1">
    <property type="nucleotide sequence ID" value="NZ_LR214940.1"/>
</dbReference>